<accession>A0ABT6CQE1</accession>
<evidence type="ECO:0000256" key="3">
    <source>
        <dbReference type="ARBA" id="ARBA00022691"/>
    </source>
</evidence>
<protein>
    <submittedName>
        <fullName evidence="6">Methyltransferase</fullName>
    </submittedName>
</protein>
<dbReference type="InterPro" id="IPR029063">
    <property type="entry name" value="SAM-dependent_MTases_sf"/>
</dbReference>
<gene>
    <name evidence="6" type="ORF">POM99_21305</name>
</gene>
<keyword evidence="3" id="KW-0949">S-adenosyl-L-methionine</keyword>
<feature type="domain" description="O-methyltransferase dimerisation" evidence="5">
    <location>
        <begin position="57"/>
        <end position="115"/>
    </location>
</feature>
<dbReference type="Pfam" id="PF08100">
    <property type="entry name" value="Dimerisation"/>
    <property type="match status" value="1"/>
</dbReference>
<dbReference type="PROSITE" id="PS51683">
    <property type="entry name" value="SAM_OMT_II"/>
    <property type="match status" value="1"/>
</dbReference>
<keyword evidence="7" id="KW-1185">Reference proteome</keyword>
<evidence type="ECO:0000259" key="5">
    <source>
        <dbReference type="Pfam" id="PF08100"/>
    </source>
</evidence>
<dbReference type="PANTHER" id="PTHR43712:SF2">
    <property type="entry name" value="O-METHYLTRANSFERASE CICE"/>
    <property type="match status" value="1"/>
</dbReference>
<dbReference type="InterPro" id="IPR036390">
    <property type="entry name" value="WH_DNA-bd_sf"/>
</dbReference>
<dbReference type="GO" id="GO:0032259">
    <property type="term" value="P:methylation"/>
    <property type="evidence" value="ECO:0007669"/>
    <property type="project" value="UniProtKB-KW"/>
</dbReference>
<dbReference type="Pfam" id="PF00891">
    <property type="entry name" value="Methyltransf_2"/>
    <property type="match status" value="1"/>
</dbReference>
<dbReference type="SUPFAM" id="SSF53335">
    <property type="entry name" value="S-adenosyl-L-methionine-dependent methyltransferases"/>
    <property type="match status" value="1"/>
</dbReference>
<dbReference type="Proteomes" id="UP001222770">
    <property type="component" value="Unassembled WGS sequence"/>
</dbReference>
<dbReference type="InterPro" id="IPR001077">
    <property type="entry name" value="COMT_C"/>
</dbReference>
<dbReference type="InterPro" id="IPR036388">
    <property type="entry name" value="WH-like_DNA-bd_sf"/>
</dbReference>
<organism evidence="6 7">
    <name type="scientific">Novosphingobium cyanobacteriorum</name>
    <dbReference type="NCBI Taxonomy" id="3024215"/>
    <lineage>
        <taxon>Bacteria</taxon>
        <taxon>Pseudomonadati</taxon>
        <taxon>Pseudomonadota</taxon>
        <taxon>Alphaproteobacteria</taxon>
        <taxon>Sphingomonadales</taxon>
        <taxon>Sphingomonadaceae</taxon>
        <taxon>Novosphingobium</taxon>
    </lineage>
</organism>
<evidence type="ECO:0000259" key="4">
    <source>
        <dbReference type="Pfam" id="PF00891"/>
    </source>
</evidence>
<dbReference type="Gene3D" id="1.10.10.10">
    <property type="entry name" value="Winged helix-like DNA-binding domain superfamily/Winged helix DNA-binding domain"/>
    <property type="match status" value="1"/>
</dbReference>
<evidence type="ECO:0000256" key="1">
    <source>
        <dbReference type="ARBA" id="ARBA00022603"/>
    </source>
</evidence>
<dbReference type="InterPro" id="IPR012967">
    <property type="entry name" value="COMT_dimerisation"/>
</dbReference>
<evidence type="ECO:0000256" key="2">
    <source>
        <dbReference type="ARBA" id="ARBA00022679"/>
    </source>
</evidence>
<proteinExistence type="predicted"/>
<feature type="domain" description="O-methyltransferase C-terminal" evidence="4">
    <location>
        <begin position="170"/>
        <end position="359"/>
    </location>
</feature>
<dbReference type="PANTHER" id="PTHR43712">
    <property type="entry name" value="PUTATIVE (AFU_ORTHOLOGUE AFUA_4G14580)-RELATED"/>
    <property type="match status" value="1"/>
</dbReference>
<keyword evidence="2" id="KW-0808">Transferase</keyword>
<dbReference type="Gene3D" id="3.40.50.150">
    <property type="entry name" value="Vaccinia Virus protein VP39"/>
    <property type="match status" value="1"/>
</dbReference>
<dbReference type="CDD" id="cd02440">
    <property type="entry name" value="AdoMet_MTases"/>
    <property type="match status" value="1"/>
</dbReference>
<keyword evidence="1 6" id="KW-0489">Methyltransferase</keyword>
<comment type="caution">
    <text evidence="6">The sequence shown here is derived from an EMBL/GenBank/DDBJ whole genome shotgun (WGS) entry which is preliminary data.</text>
</comment>
<reference evidence="6 7" key="1">
    <citation type="submission" date="2023-03" db="EMBL/GenBank/DDBJ databases">
        <title>Novosphingobium cyanobacteriorum sp. nov., isolated from a eutrophic reservoir during the Microcystis bloom period.</title>
        <authorList>
            <person name="Kang M."/>
            <person name="Le V."/>
            <person name="Ko S.-R."/>
            <person name="Lee S.-A."/>
            <person name="Ahn C.-Y."/>
        </authorList>
    </citation>
    <scope>NUCLEOTIDE SEQUENCE [LARGE SCALE GENOMIC DNA]</scope>
    <source>
        <strain evidence="6 7">HBC54</strain>
    </source>
</reference>
<sequence>MSTLPNRLVVSAPPQGWRLRWVAWRNSVIASPSFQHWAARLPIFRSIAQRRAGQSFDLVAGFCYSQVLTACVQLGLLDLLAQRAHDLASLAGATGLSEDAALRLIRAACALSLAEQVASGLWMLGQQGAALQANPGAIAMVRHHALLYSDLADPAALLRRDRAEPTALSSFWRYAASTPGPEAARYSALMAASQAMVAQQVLAAYRFDRHARLLDVGGGHGAFAIGVAKACPELGIGVFDLPPVVAGTAGVLAEAGLSEKVRLHPGDFFCDSLPVGYDCITLVRILHDHDDDAALALLRSVHAALPPGGRLVIAEPMADAPGAAAMGDAYFGLYLWAMNSGRPRSFGEYGALLKSAGFSASRSQRTAYPVVSSLIVSSK</sequence>
<evidence type="ECO:0000313" key="7">
    <source>
        <dbReference type="Proteomes" id="UP001222770"/>
    </source>
</evidence>
<dbReference type="PIRSF" id="PIRSF005739">
    <property type="entry name" value="O-mtase"/>
    <property type="match status" value="1"/>
</dbReference>
<dbReference type="SUPFAM" id="SSF46785">
    <property type="entry name" value="Winged helix' DNA-binding domain"/>
    <property type="match status" value="1"/>
</dbReference>
<dbReference type="EMBL" id="JAROCY010000039">
    <property type="protein sequence ID" value="MDF8335749.1"/>
    <property type="molecule type" value="Genomic_DNA"/>
</dbReference>
<evidence type="ECO:0000313" key="6">
    <source>
        <dbReference type="EMBL" id="MDF8335749.1"/>
    </source>
</evidence>
<name>A0ABT6CQE1_9SPHN</name>
<dbReference type="InterPro" id="IPR016461">
    <property type="entry name" value="COMT-like"/>
</dbReference>
<dbReference type="GO" id="GO:0008168">
    <property type="term" value="F:methyltransferase activity"/>
    <property type="evidence" value="ECO:0007669"/>
    <property type="project" value="UniProtKB-KW"/>
</dbReference>